<reference evidence="2" key="1">
    <citation type="submission" date="2018-02" db="EMBL/GenBank/DDBJ databases">
        <authorList>
            <person name="Moore K."/>
            <person name="Momper L."/>
        </authorList>
    </citation>
    <scope>NUCLEOTIDE SEQUENCE [LARGE SCALE GENOMIC DNA]</scope>
    <source>
        <strain evidence="2">ULC18</strain>
    </source>
</reference>
<proteinExistence type="predicted"/>
<reference evidence="1 2" key="2">
    <citation type="submission" date="2018-03" db="EMBL/GenBank/DDBJ databases">
        <title>The ancient ancestry and fast evolution of plastids.</title>
        <authorList>
            <person name="Moore K.R."/>
            <person name="Magnabosco C."/>
            <person name="Momper L."/>
            <person name="Gold D.A."/>
            <person name="Bosak T."/>
            <person name="Fournier G.P."/>
        </authorList>
    </citation>
    <scope>NUCLEOTIDE SEQUENCE [LARGE SCALE GENOMIC DNA]</scope>
    <source>
        <strain evidence="1 2">ULC18</strain>
    </source>
</reference>
<dbReference type="EMBL" id="PVWK01000017">
    <property type="protein sequence ID" value="PSB33701.1"/>
    <property type="molecule type" value="Genomic_DNA"/>
</dbReference>
<keyword evidence="2" id="KW-1185">Reference proteome</keyword>
<dbReference type="Proteomes" id="UP000239576">
    <property type="component" value="Unassembled WGS sequence"/>
</dbReference>
<organism evidence="1 2">
    <name type="scientific">Stenomitos frigidus ULC18</name>
    <dbReference type="NCBI Taxonomy" id="2107698"/>
    <lineage>
        <taxon>Bacteria</taxon>
        <taxon>Bacillati</taxon>
        <taxon>Cyanobacteriota</taxon>
        <taxon>Cyanophyceae</taxon>
        <taxon>Leptolyngbyales</taxon>
        <taxon>Leptolyngbyaceae</taxon>
        <taxon>Stenomitos</taxon>
    </lineage>
</organism>
<comment type="caution">
    <text evidence="1">The sequence shown here is derived from an EMBL/GenBank/DDBJ whole genome shotgun (WGS) entry which is preliminary data.</text>
</comment>
<dbReference type="OrthoDB" id="483634at2"/>
<evidence type="ECO:0008006" key="3">
    <source>
        <dbReference type="Google" id="ProtNLM"/>
    </source>
</evidence>
<accession>A0A2T1ELW2</accession>
<evidence type="ECO:0000313" key="1">
    <source>
        <dbReference type="EMBL" id="PSB33701.1"/>
    </source>
</evidence>
<dbReference type="AlphaFoldDB" id="A0A2T1ELW2"/>
<name>A0A2T1ELW2_9CYAN</name>
<sequence>MPPEPFLALPEEFPQTSTLPKFHLGDRVRFIPLPAEAFGTITGLQFAPAEHLQAWSWRYTIWLDPQSPGSTWTCSDLAWEDDLEMLVAVTAPSTEQPA</sequence>
<protein>
    <recommendedName>
        <fullName evidence="3">DUF3104 domain-containing protein</fullName>
    </recommendedName>
</protein>
<gene>
    <name evidence="1" type="ORF">C7B82_04245</name>
</gene>
<evidence type="ECO:0000313" key="2">
    <source>
        <dbReference type="Proteomes" id="UP000239576"/>
    </source>
</evidence>
<dbReference type="RefSeq" id="WP_106255062.1">
    <property type="nucleotide sequence ID" value="NZ_CAWNSW010000080.1"/>
</dbReference>